<dbReference type="GO" id="GO:0003700">
    <property type="term" value="F:DNA-binding transcription factor activity"/>
    <property type="evidence" value="ECO:0007669"/>
    <property type="project" value="TreeGrafter"/>
</dbReference>
<evidence type="ECO:0000256" key="1">
    <source>
        <dbReference type="ARBA" id="ARBA00023125"/>
    </source>
</evidence>
<protein>
    <recommendedName>
        <fullName evidence="2">HTH tetR-type domain-containing protein</fullName>
    </recommendedName>
</protein>
<proteinExistence type="predicted"/>
<dbReference type="EMBL" id="UINC01001038">
    <property type="protein sequence ID" value="SUZ68376.1"/>
    <property type="molecule type" value="Genomic_DNA"/>
</dbReference>
<evidence type="ECO:0000259" key="2">
    <source>
        <dbReference type="PROSITE" id="PS50977"/>
    </source>
</evidence>
<accession>A0A381PMY7</accession>
<dbReference type="PANTHER" id="PTHR30055:SF226">
    <property type="entry name" value="HTH-TYPE TRANSCRIPTIONAL REGULATOR PKSA"/>
    <property type="match status" value="1"/>
</dbReference>
<dbReference type="PRINTS" id="PR00455">
    <property type="entry name" value="HTHTETR"/>
</dbReference>
<dbReference type="GO" id="GO:0000976">
    <property type="term" value="F:transcription cis-regulatory region binding"/>
    <property type="evidence" value="ECO:0007669"/>
    <property type="project" value="TreeGrafter"/>
</dbReference>
<dbReference type="PROSITE" id="PS50977">
    <property type="entry name" value="HTH_TETR_2"/>
    <property type="match status" value="1"/>
</dbReference>
<sequence length="200" mass="22248">MRSRISFERMIAAAHDLIAESGLEGATVQGILKRSGVGSGTFYARFDGRDALLAYLAIRFWAEAEEGWTSVLSAPRWAAAGPNEILTQFTRMAVVWTRAHGSLLRAFLVHAMTHKAYDLLDQTAELDNTVADHLILLLLPRAEEFAHDEPEQAIRLATLQVFATLRSRFIFAWGNRPDGIEDQELAGELASMFLRYLGTA</sequence>
<dbReference type="InterPro" id="IPR001647">
    <property type="entry name" value="HTH_TetR"/>
</dbReference>
<dbReference type="Pfam" id="PF00440">
    <property type="entry name" value="TetR_N"/>
    <property type="match status" value="1"/>
</dbReference>
<dbReference type="Gene3D" id="1.10.357.10">
    <property type="entry name" value="Tetracycline Repressor, domain 2"/>
    <property type="match status" value="1"/>
</dbReference>
<reference evidence="3" key="1">
    <citation type="submission" date="2018-05" db="EMBL/GenBank/DDBJ databases">
        <authorList>
            <person name="Lanie J.A."/>
            <person name="Ng W.-L."/>
            <person name="Kazmierczak K.M."/>
            <person name="Andrzejewski T.M."/>
            <person name="Davidsen T.M."/>
            <person name="Wayne K.J."/>
            <person name="Tettelin H."/>
            <person name="Glass J.I."/>
            <person name="Rusch D."/>
            <person name="Podicherti R."/>
            <person name="Tsui H.-C.T."/>
            <person name="Winkler M.E."/>
        </authorList>
    </citation>
    <scope>NUCLEOTIDE SEQUENCE</scope>
</reference>
<dbReference type="InterPro" id="IPR009057">
    <property type="entry name" value="Homeodomain-like_sf"/>
</dbReference>
<dbReference type="AlphaFoldDB" id="A0A381PMY7"/>
<feature type="domain" description="HTH tetR-type" evidence="2">
    <location>
        <begin position="4"/>
        <end position="64"/>
    </location>
</feature>
<dbReference type="PANTHER" id="PTHR30055">
    <property type="entry name" value="HTH-TYPE TRANSCRIPTIONAL REGULATOR RUTR"/>
    <property type="match status" value="1"/>
</dbReference>
<name>A0A381PMY7_9ZZZZ</name>
<dbReference type="SUPFAM" id="SSF46689">
    <property type="entry name" value="Homeodomain-like"/>
    <property type="match status" value="1"/>
</dbReference>
<evidence type="ECO:0000313" key="3">
    <source>
        <dbReference type="EMBL" id="SUZ68376.1"/>
    </source>
</evidence>
<keyword evidence="1" id="KW-0238">DNA-binding</keyword>
<dbReference type="InterPro" id="IPR050109">
    <property type="entry name" value="HTH-type_TetR-like_transc_reg"/>
</dbReference>
<organism evidence="3">
    <name type="scientific">marine metagenome</name>
    <dbReference type="NCBI Taxonomy" id="408172"/>
    <lineage>
        <taxon>unclassified sequences</taxon>
        <taxon>metagenomes</taxon>
        <taxon>ecological metagenomes</taxon>
    </lineage>
</organism>
<gene>
    <name evidence="3" type="ORF">METZ01_LOCUS21230</name>
</gene>